<sequence length="342" mass="39222">MFDLVCGSNIMFHDPMVIAQEKMTKVCMFLEQHHLPPTPLNYQVAYTYISKSHNELNQTLDYAIRQGHNIDSIFIEQLYFEHLNRSHEMEASMLKNVDGVVTNLANSAQQSQRSITNFAEQVSICVNSLDEHNIAKTKHALTQLAKHTEVILQQHKKFKETLQKTRLMHREARQQLTKLRKEQLIDVQTGLYKRHYLNQQAQLWITQDKPMCAISIQINNLHEFSEDFGDLVSEVVLNRVAKKIQKYVFESGLPGRTAKDEFVVLMSDIEPDTANIIAEKIRVGVEKLKFVSSKSDKNLPKVDLSFGIAKRNDEENFNALARKATHAAHKAHSLQQSAFIAL</sequence>
<dbReference type="NCBIfam" id="TIGR00254">
    <property type="entry name" value="GGDEF"/>
    <property type="match status" value="1"/>
</dbReference>
<dbReference type="Proteomes" id="UP000061457">
    <property type="component" value="Chromosome I"/>
</dbReference>
<evidence type="ECO:0000313" key="3">
    <source>
        <dbReference type="Proteomes" id="UP000061457"/>
    </source>
</evidence>
<proteinExistence type="predicted"/>
<evidence type="ECO:0000259" key="1">
    <source>
        <dbReference type="PROSITE" id="PS50887"/>
    </source>
</evidence>
<dbReference type="InterPro" id="IPR043128">
    <property type="entry name" value="Rev_trsase/Diguanyl_cyclase"/>
</dbReference>
<dbReference type="PATRIC" id="fig|161398.10.peg.3269"/>
<keyword evidence="3" id="KW-1185">Reference proteome</keyword>
<organism evidence="2 3">
    <name type="scientific">Pseudoalteromonas phenolica</name>
    <dbReference type="NCBI Taxonomy" id="161398"/>
    <lineage>
        <taxon>Bacteria</taxon>
        <taxon>Pseudomonadati</taxon>
        <taxon>Pseudomonadota</taxon>
        <taxon>Gammaproteobacteria</taxon>
        <taxon>Alteromonadales</taxon>
        <taxon>Pseudoalteromonadaceae</taxon>
        <taxon>Pseudoalteromonas</taxon>
    </lineage>
</organism>
<dbReference type="InterPro" id="IPR029787">
    <property type="entry name" value="Nucleotide_cyclase"/>
</dbReference>
<dbReference type="Pfam" id="PF00990">
    <property type="entry name" value="GGDEF"/>
    <property type="match status" value="1"/>
</dbReference>
<dbReference type="STRING" id="161398.PP2015_3206"/>
<gene>
    <name evidence="2" type="ORF">PP2015_3206</name>
</gene>
<dbReference type="InterPro" id="IPR050706">
    <property type="entry name" value="Cyclic-di-GMP_PDE-like"/>
</dbReference>
<dbReference type="SUPFAM" id="SSF55073">
    <property type="entry name" value="Nucleotide cyclase"/>
    <property type="match status" value="1"/>
</dbReference>
<protein>
    <submittedName>
        <fullName evidence="2">Diguanylate cyclase</fullName>
    </submittedName>
</protein>
<evidence type="ECO:0000313" key="2">
    <source>
        <dbReference type="EMBL" id="ALO43684.1"/>
    </source>
</evidence>
<accession>A0A0S2K6J4</accession>
<dbReference type="Gene3D" id="3.30.70.270">
    <property type="match status" value="1"/>
</dbReference>
<dbReference type="GO" id="GO:0071111">
    <property type="term" value="F:cyclic-guanylate-specific phosphodiesterase activity"/>
    <property type="evidence" value="ECO:0007669"/>
    <property type="project" value="InterPro"/>
</dbReference>
<dbReference type="EMBL" id="CP013187">
    <property type="protein sequence ID" value="ALO43684.1"/>
    <property type="molecule type" value="Genomic_DNA"/>
</dbReference>
<name>A0A0S2K6J4_9GAMM</name>
<dbReference type="AlphaFoldDB" id="A0A0S2K6J4"/>
<dbReference type="InterPro" id="IPR000160">
    <property type="entry name" value="GGDEF_dom"/>
</dbReference>
<dbReference type="PANTHER" id="PTHR33121">
    <property type="entry name" value="CYCLIC DI-GMP PHOSPHODIESTERASE PDEF"/>
    <property type="match status" value="1"/>
</dbReference>
<dbReference type="KEGG" id="pphe:PP2015_3206"/>
<feature type="domain" description="GGDEF" evidence="1">
    <location>
        <begin position="209"/>
        <end position="342"/>
    </location>
</feature>
<reference evidence="2 3" key="1">
    <citation type="submission" date="2015-11" db="EMBL/GenBank/DDBJ databases">
        <authorList>
            <person name="Zhang Y."/>
            <person name="Guo Z."/>
        </authorList>
    </citation>
    <scope>NUCLEOTIDE SEQUENCE [LARGE SCALE GENOMIC DNA]</scope>
    <source>
        <strain evidence="2 3">KCTC 12086</strain>
    </source>
</reference>
<dbReference type="SMART" id="SM00267">
    <property type="entry name" value="GGDEF"/>
    <property type="match status" value="1"/>
</dbReference>
<dbReference type="PANTHER" id="PTHR33121:SF70">
    <property type="entry name" value="SIGNALING PROTEIN YKOW"/>
    <property type="match status" value="1"/>
</dbReference>
<dbReference type="PROSITE" id="PS50887">
    <property type="entry name" value="GGDEF"/>
    <property type="match status" value="1"/>
</dbReference>